<protein>
    <submittedName>
        <fullName evidence="1">Uncharacterized protein</fullName>
    </submittedName>
</protein>
<organism evidence="1 2">
    <name type="scientific">Pseudovirgaria hyperparasitica</name>
    <dbReference type="NCBI Taxonomy" id="470096"/>
    <lineage>
        <taxon>Eukaryota</taxon>
        <taxon>Fungi</taxon>
        <taxon>Dikarya</taxon>
        <taxon>Ascomycota</taxon>
        <taxon>Pezizomycotina</taxon>
        <taxon>Dothideomycetes</taxon>
        <taxon>Dothideomycetes incertae sedis</taxon>
        <taxon>Acrospermales</taxon>
        <taxon>Acrospermaceae</taxon>
        <taxon>Pseudovirgaria</taxon>
    </lineage>
</organism>
<evidence type="ECO:0000313" key="1">
    <source>
        <dbReference type="EMBL" id="KAF2754705.1"/>
    </source>
</evidence>
<dbReference type="AlphaFoldDB" id="A0A6A6VX03"/>
<accession>A0A6A6VX03</accession>
<sequence length="296" mass="32455">MSAVACYKAFAVDWLRLAMPQRPPVVPTVDPDSQGILPPIIKSYDIVFEDSLAEMHKSSRSIGMIGDIPECVVGEAAAAATRSIVRTSGATVTIQPWLKINCEILSGQHLHKSIDKNGTALGLQRWERLRLHTTRSHNPEHAHTRMPVAIVLVSSVQQSPLIASPRREYRALRSTRSTAPAIRSTVSRTHRLRLSIALSEFHSGLVAEMRLRMGGVRTAGYRLYSSAVRIQLYIPSATGPVIFLLTSLEHPVGAFANQGPCSKFGAVRCDELLASYLEPSGRKLVEQGKTNDESKT</sequence>
<dbReference type="GeneID" id="54488506"/>
<reference evidence="1" key="1">
    <citation type="journal article" date="2020" name="Stud. Mycol.">
        <title>101 Dothideomycetes genomes: a test case for predicting lifestyles and emergence of pathogens.</title>
        <authorList>
            <person name="Haridas S."/>
            <person name="Albert R."/>
            <person name="Binder M."/>
            <person name="Bloem J."/>
            <person name="Labutti K."/>
            <person name="Salamov A."/>
            <person name="Andreopoulos B."/>
            <person name="Baker S."/>
            <person name="Barry K."/>
            <person name="Bills G."/>
            <person name="Bluhm B."/>
            <person name="Cannon C."/>
            <person name="Castanera R."/>
            <person name="Culley D."/>
            <person name="Daum C."/>
            <person name="Ezra D."/>
            <person name="Gonzalez J."/>
            <person name="Henrissat B."/>
            <person name="Kuo A."/>
            <person name="Liang C."/>
            <person name="Lipzen A."/>
            <person name="Lutzoni F."/>
            <person name="Magnuson J."/>
            <person name="Mondo S."/>
            <person name="Nolan M."/>
            <person name="Ohm R."/>
            <person name="Pangilinan J."/>
            <person name="Park H.-J."/>
            <person name="Ramirez L."/>
            <person name="Alfaro M."/>
            <person name="Sun H."/>
            <person name="Tritt A."/>
            <person name="Yoshinaga Y."/>
            <person name="Zwiers L.-H."/>
            <person name="Turgeon B."/>
            <person name="Goodwin S."/>
            <person name="Spatafora J."/>
            <person name="Crous P."/>
            <person name="Grigoriev I."/>
        </authorList>
    </citation>
    <scope>NUCLEOTIDE SEQUENCE</scope>
    <source>
        <strain evidence="1">CBS 121739</strain>
    </source>
</reference>
<proteinExistence type="predicted"/>
<evidence type="ECO:0000313" key="2">
    <source>
        <dbReference type="Proteomes" id="UP000799437"/>
    </source>
</evidence>
<dbReference type="EMBL" id="ML996579">
    <property type="protein sequence ID" value="KAF2754705.1"/>
    <property type="molecule type" value="Genomic_DNA"/>
</dbReference>
<name>A0A6A6VX03_9PEZI</name>
<dbReference type="Proteomes" id="UP000799437">
    <property type="component" value="Unassembled WGS sequence"/>
</dbReference>
<gene>
    <name evidence="1" type="ORF">EJ05DRAFT_503656</name>
</gene>
<keyword evidence="2" id="KW-1185">Reference proteome</keyword>
<dbReference type="RefSeq" id="XP_033597156.1">
    <property type="nucleotide sequence ID" value="XM_033747452.1"/>
</dbReference>